<sequence>MGFRATPGGVCLSHQCYPSNQLQENTLNPVMALARPVFFPLLTLSSIEPWFPFSSSACPAMFGSSGYILSPVSCDYHECHMGHMAGNRSLDTTQNNVGVKLALVSRSDHCNNADCVNKNKTRLRQRKINMLRVIAM</sequence>
<dbReference type="AlphaFoldDB" id="A0AAE0ZDA3"/>
<accession>A0AAE0ZDA3</accession>
<comment type="caution">
    <text evidence="1">The sequence shown here is derived from an EMBL/GenBank/DDBJ whole genome shotgun (WGS) entry which is preliminary data.</text>
</comment>
<protein>
    <submittedName>
        <fullName evidence="1">Uncharacterized protein</fullName>
    </submittedName>
</protein>
<proteinExistence type="predicted"/>
<gene>
    <name evidence="1" type="ORF">RRG08_018034</name>
</gene>
<reference evidence="1" key="1">
    <citation type="journal article" date="2023" name="G3 (Bethesda)">
        <title>A reference genome for the long-term kleptoplast-retaining sea slug Elysia crispata morphotype clarki.</title>
        <authorList>
            <person name="Eastman K.E."/>
            <person name="Pendleton A.L."/>
            <person name="Shaikh M.A."/>
            <person name="Suttiyut T."/>
            <person name="Ogas R."/>
            <person name="Tomko P."/>
            <person name="Gavelis G."/>
            <person name="Widhalm J.R."/>
            <person name="Wisecaver J.H."/>
        </authorList>
    </citation>
    <scope>NUCLEOTIDE SEQUENCE</scope>
    <source>
        <strain evidence="1">ECLA1</strain>
    </source>
</reference>
<keyword evidence="2" id="KW-1185">Reference proteome</keyword>
<evidence type="ECO:0000313" key="2">
    <source>
        <dbReference type="Proteomes" id="UP001283361"/>
    </source>
</evidence>
<evidence type="ECO:0000313" key="1">
    <source>
        <dbReference type="EMBL" id="KAK3767163.1"/>
    </source>
</evidence>
<name>A0AAE0ZDA3_9GAST</name>
<dbReference type="EMBL" id="JAWDGP010004170">
    <property type="protein sequence ID" value="KAK3767163.1"/>
    <property type="molecule type" value="Genomic_DNA"/>
</dbReference>
<organism evidence="1 2">
    <name type="scientific">Elysia crispata</name>
    <name type="common">lettuce slug</name>
    <dbReference type="NCBI Taxonomy" id="231223"/>
    <lineage>
        <taxon>Eukaryota</taxon>
        <taxon>Metazoa</taxon>
        <taxon>Spiralia</taxon>
        <taxon>Lophotrochozoa</taxon>
        <taxon>Mollusca</taxon>
        <taxon>Gastropoda</taxon>
        <taxon>Heterobranchia</taxon>
        <taxon>Euthyneura</taxon>
        <taxon>Panpulmonata</taxon>
        <taxon>Sacoglossa</taxon>
        <taxon>Placobranchoidea</taxon>
        <taxon>Plakobranchidae</taxon>
        <taxon>Elysia</taxon>
    </lineage>
</organism>
<dbReference type="Proteomes" id="UP001283361">
    <property type="component" value="Unassembled WGS sequence"/>
</dbReference>